<dbReference type="RefSeq" id="WP_148623950.1">
    <property type="nucleotide sequence ID" value="NZ_SDGZ01000028.1"/>
</dbReference>
<sequence length="129" mass="14945">MKLLFDQTFPATKDDGASRHIWYEGVSLSSIGEYGPIVGLDANLKKEIVDLIYKDAMNSGEVLWYFYDEEVSEDTLDEQIRASLMIKKQVNGKFIVHFNFSDYNFATNLDKIRELRIDLEQLLNHVSFN</sequence>
<evidence type="ECO:0000313" key="1">
    <source>
        <dbReference type="EMBL" id="TYC47879.1"/>
    </source>
</evidence>
<evidence type="ECO:0000313" key="2">
    <source>
        <dbReference type="Proteomes" id="UP000371977"/>
    </source>
</evidence>
<dbReference type="AlphaFoldDB" id="A0A6C2C2G9"/>
<protein>
    <submittedName>
        <fullName evidence="1">Uncharacterized protein</fullName>
    </submittedName>
</protein>
<dbReference type="EMBL" id="SDGZ01000028">
    <property type="protein sequence ID" value="TYC47879.1"/>
    <property type="molecule type" value="Genomic_DNA"/>
</dbReference>
<dbReference type="Proteomes" id="UP000371977">
    <property type="component" value="Unassembled WGS sequence"/>
</dbReference>
<dbReference type="OrthoDB" id="2365655at2"/>
<gene>
    <name evidence="1" type="ORF">ESZ50_11025</name>
</gene>
<comment type="caution">
    <text evidence="1">The sequence shown here is derived from an EMBL/GenBank/DDBJ whole genome shotgun (WGS) entry which is preliminary data.</text>
</comment>
<proteinExistence type="predicted"/>
<organism evidence="1 2">
    <name type="scientific">Weissella muntiaci</name>
    <dbReference type="NCBI Taxonomy" id="2508881"/>
    <lineage>
        <taxon>Bacteria</taxon>
        <taxon>Bacillati</taxon>
        <taxon>Bacillota</taxon>
        <taxon>Bacilli</taxon>
        <taxon>Lactobacillales</taxon>
        <taxon>Lactobacillaceae</taxon>
        <taxon>Weissella</taxon>
    </lineage>
</organism>
<accession>A0A6C2C2G9</accession>
<keyword evidence="2" id="KW-1185">Reference proteome</keyword>
<reference evidence="1 2" key="1">
    <citation type="submission" date="2019-01" db="EMBL/GenBank/DDBJ databases">
        <title>Weissella sp. nov., a novel lactic acid bacterium isolated from animal feces.</title>
        <authorList>
            <person name="Wang L.-T."/>
        </authorList>
    </citation>
    <scope>NUCLEOTIDE SEQUENCE [LARGE SCALE GENOMIC DNA]</scope>
    <source>
        <strain evidence="1 2">8H-2</strain>
    </source>
</reference>
<name>A0A6C2C2G9_9LACO</name>